<reference evidence="1" key="1">
    <citation type="submission" date="2020-05" db="EMBL/GenBank/DDBJ databases">
        <title>WGS assembly of Panicum virgatum.</title>
        <authorList>
            <person name="Lovell J.T."/>
            <person name="Jenkins J."/>
            <person name="Shu S."/>
            <person name="Juenger T.E."/>
            <person name="Schmutz J."/>
        </authorList>
    </citation>
    <scope>NUCLEOTIDE SEQUENCE</scope>
    <source>
        <strain evidence="1">AP13</strain>
    </source>
</reference>
<dbReference type="Proteomes" id="UP000823388">
    <property type="component" value="Chromosome 6N"/>
</dbReference>
<name>A0A8T0QYS2_PANVG</name>
<gene>
    <name evidence="1" type="ORF">PVAP13_6NG211006</name>
</gene>
<organism evidence="1 2">
    <name type="scientific">Panicum virgatum</name>
    <name type="common">Blackwell switchgrass</name>
    <dbReference type="NCBI Taxonomy" id="38727"/>
    <lineage>
        <taxon>Eukaryota</taxon>
        <taxon>Viridiplantae</taxon>
        <taxon>Streptophyta</taxon>
        <taxon>Embryophyta</taxon>
        <taxon>Tracheophyta</taxon>
        <taxon>Spermatophyta</taxon>
        <taxon>Magnoliopsida</taxon>
        <taxon>Liliopsida</taxon>
        <taxon>Poales</taxon>
        <taxon>Poaceae</taxon>
        <taxon>PACMAD clade</taxon>
        <taxon>Panicoideae</taxon>
        <taxon>Panicodae</taxon>
        <taxon>Paniceae</taxon>
        <taxon>Panicinae</taxon>
        <taxon>Panicum</taxon>
        <taxon>Panicum sect. Hiantes</taxon>
    </lineage>
</organism>
<evidence type="ECO:0000313" key="1">
    <source>
        <dbReference type="EMBL" id="KAG2578492.1"/>
    </source>
</evidence>
<comment type="caution">
    <text evidence="1">The sequence shown here is derived from an EMBL/GenBank/DDBJ whole genome shotgun (WGS) entry which is preliminary data.</text>
</comment>
<dbReference type="AlphaFoldDB" id="A0A8T0QYS2"/>
<dbReference type="EMBL" id="CM029048">
    <property type="protein sequence ID" value="KAG2578492.1"/>
    <property type="molecule type" value="Genomic_DNA"/>
</dbReference>
<keyword evidence="2" id="KW-1185">Reference proteome</keyword>
<sequence>MDMDFWWCGNQNIILAVEKLVASLPIQEVNRQLLSSLDMTTTLPFTEHTTVVSPFSPLKFLFYYIETYTEDHDTWFLHIYLLQSVPGN</sequence>
<accession>A0A8T0QYS2</accession>
<proteinExistence type="predicted"/>
<protein>
    <submittedName>
        <fullName evidence="1">Uncharacterized protein</fullName>
    </submittedName>
</protein>
<evidence type="ECO:0000313" key="2">
    <source>
        <dbReference type="Proteomes" id="UP000823388"/>
    </source>
</evidence>